<sequence>MRRPGETAPFRGPRGQPVPGSIAEIRYLRLGGLDQWVMIRGESVTNPPLILLHGGPGLSETALFRHFNAALEKTFTVVYWDQRGAAKSFDRGIPRSSMTVEQFISDLDELVEAVRARVGHERVAIFGHSWGSALGVLYAGRFPEKVAAYAGSGQIGDWAAGEALSYAFVLAEAQRRDDRKALKALRAIGPPPHDARRLWTQRTWLQRVEGDLTARALWKFGRVLLGAPESSILDLPGLVRGFRFSLDAMWAEVSALNLLERAPALQMPVFFLLGRHDHWVPPETSVAYFEALTAPSKGLVWFEASKHEPFVDEPAKFNAAMVELVRPILAGIPRPPVPSGQAAHAAS</sequence>
<reference evidence="5" key="1">
    <citation type="journal article" date="2022" name="Int. J. Syst. Evol. Microbiol.">
        <title>Anaeromyxobacter oryzae sp. nov., Anaeromyxobacter diazotrophicus sp. nov. and Anaeromyxobacter paludicola sp. nov., isolated from paddy soils.</title>
        <authorList>
            <person name="Itoh H."/>
            <person name="Xu Z."/>
            <person name="Mise K."/>
            <person name="Masuda Y."/>
            <person name="Ushijima N."/>
            <person name="Hayakawa C."/>
            <person name="Shiratori Y."/>
            <person name="Senoo K."/>
        </authorList>
    </citation>
    <scope>NUCLEOTIDE SEQUENCE [LARGE SCALE GENOMIC DNA]</scope>
    <source>
        <strain evidence="5">Red232</strain>
    </source>
</reference>
<dbReference type="RefSeq" id="WP_248360055.1">
    <property type="nucleotide sequence ID" value="NZ_AP025591.1"/>
</dbReference>
<evidence type="ECO:0000259" key="3">
    <source>
        <dbReference type="Pfam" id="PF00561"/>
    </source>
</evidence>
<dbReference type="PRINTS" id="PR00793">
    <property type="entry name" value="PROAMNOPTASE"/>
</dbReference>
<dbReference type="Proteomes" id="UP001162891">
    <property type="component" value="Chromosome"/>
</dbReference>
<proteinExistence type="inferred from homology"/>
<evidence type="ECO:0000256" key="2">
    <source>
        <dbReference type="ARBA" id="ARBA00022801"/>
    </source>
</evidence>
<dbReference type="Gene3D" id="3.40.50.1820">
    <property type="entry name" value="alpha/beta hydrolase"/>
    <property type="match status" value="1"/>
</dbReference>
<feature type="domain" description="AB hydrolase-1" evidence="3">
    <location>
        <begin position="47"/>
        <end position="314"/>
    </location>
</feature>
<name>A0ABN6MPT5_9BACT</name>
<dbReference type="InterPro" id="IPR000073">
    <property type="entry name" value="AB_hydrolase_1"/>
</dbReference>
<keyword evidence="5" id="KW-1185">Reference proteome</keyword>
<evidence type="ECO:0000313" key="4">
    <source>
        <dbReference type="EMBL" id="BDG02416.1"/>
    </source>
</evidence>
<dbReference type="EMBL" id="AP025591">
    <property type="protein sequence ID" value="BDG02416.1"/>
    <property type="molecule type" value="Genomic_DNA"/>
</dbReference>
<organism evidence="4 5">
    <name type="scientific">Anaeromyxobacter oryzae</name>
    <dbReference type="NCBI Taxonomy" id="2918170"/>
    <lineage>
        <taxon>Bacteria</taxon>
        <taxon>Pseudomonadati</taxon>
        <taxon>Myxococcota</taxon>
        <taxon>Myxococcia</taxon>
        <taxon>Myxococcales</taxon>
        <taxon>Cystobacterineae</taxon>
        <taxon>Anaeromyxobacteraceae</taxon>
        <taxon>Anaeromyxobacter</taxon>
    </lineage>
</organism>
<dbReference type="SUPFAM" id="SSF53474">
    <property type="entry name" value="alpha/beta-Hydrolases"/>
    <property type="match status" value="1"/>
</dbReference>
<dbReference type="Pfam" id="PF00561">
    <property type="entry name" value="Abhydrolase_1"/>
    <property type="match status" value="1"/>
</dbReference>
<dbReference type="InterPro" id="IPR050266">
    <property type="entry name" value="AB_hydrolase_sf"/>
</dbReference>
<keyword evidence="2 4" id="KW-0378">Hydrolase</keyword>
<dbReference type="InterPro" id="IPR002410">
    <property type="entry name" value="Peptidase_S33"/>
</dbReference>
<evidence type="ECO:0000313" key="5">
    <source>
        <dbReference type="Proteomes" id="UP001162891"/>
    </source>
</evidence>
<comment type="similarity">
    <text evidence="1">Belongs to the peptidase S33 family.</text>
</comment>
<accession>A0ABN6MPT5</accession>
<dbReference type="InterPro" id="IPR029058">
    <property type="entry name" value="AB_hydrolase_fold"/>
</dbReference>
<evidence type="ECO:0000256" key="1">
    <source>
        <dbReference type="ARBA" id="ARBA00010088"/>
    </source>
</evidence>
<dbReference type="GO" id="GO:0016787">
    <property type="term" value="F:hydrolase activity"/>
    <property type="evidence" value="ECO:0007669"/>
    <property type="project" value="UniProtKB-KW"/>
</dbReference>
<dbReference type="PANTHER" id="PTHR43798">
    <property type="entry name" value="MONOACYLGLYCEROL LIPASE"/>
    <property type="match status" value="1"/>
</dbReference>
<protein>
    <submittedName>
        <fullName evidence="4">Alpha/beta hydrolase</fullName>
    </submittedName>
</protein>
<gene>
    <name evidence="4" type="ORF">AMOR_14120</name>
</gene>